<keyword evidence="3" id="KW-0411">Iron-sulfur</keyword>
<dbReference type="OrthoDB" id="430408at2"/>
<reference evidence="6" key="1">
    <citation type="submission" date="2017-01" db="EMBL/GenBank/DDBJ databases">
        <authorList>
            <person name="Varghese N."/>
            <person name="Submissions S."/>
        </authorList>
    </citation>
    <scope>NUCLEOTIDE SEQUENCE [LARGE SCALE GENOMIC DNA]</scope>
    <source>
        <strain evidence="6">ATCC 700103</strain>
    </source>
</reference>
<evidence type="ECO:0000256" key="2">
    <source>
        <dbReference type="ARBA" id="ARBA00023004"/>
    </source>
</evidence>
<dbReference type="Pfam" id="PF04422">
    <property type="entry name" value="FrhB_FdhB_N"/>
    <property type="match status" value="1"/>
</dbReference>
<protein>
    <submittedName>
        <fullName evidence="5">Coenzyme F420 hydrogenase subunit beta</fullName>
    </submittedName>
</protein>
<name>A0A1N6S038_9FIRM</name>
<dbReference type="Gene3D" id="3.30.70.20">
    <property type="match status" value="1"/>
</dbReference>
<dbReference type="InterPro" id="IPR017896">
    <property type="entry name" value="4Fe4S_Fe-S-bd"/>
</dbReference>
<dbReference type="PROSITE" id="PS00198">
    <property type="entry name" value="4FE4S_FER_1"/>
    <property type="match status" value="2"/>
</dbReference>
<feature type="domain" description="4Fe-4S ferredoxin-type" evidence="4">
    <location>
        <begin position="37"/>
        <end position="66"/>
    </location>
</feature>
<dbReference type="RefSeq" id="WP_076543994.1">
    <property type="nucleotide sequence ID" value="NZ_FTNC01000003.1"/>
</dbReference>
<keyword evidence="2" id="KW-0408">Iron</keyword>
<dbReference type="SUPFAM" id="SSF54862">
    <property type="entry name" value="4Fe-4S ferredoxins"/>
    <property type="match status" value="1"/>
</dbReference>
<evidence type="ECO:0000259" key="4">
    <source>
        <dbReference type="PROSITE" id="PS51379"/>
    </source>
</evidence>
<dbReference type="STRING" id="56779.SAMN05421834_103145"/>
<dbReference type="Pfam" id="PF12838">
    <property type="entry name" value="Fer4_7"/>
    <property type="match status" value="1"/>
</dbReference>
<dbReference type="EMBL" id="FTNC01000003">
    <property type="protein sequence ID" value="SIQ34411.1"/>
    <property type="molecule type" value="Genomic_DNA"/>
</dbReference>
<dbReference type="InterPro" id="IPR017900">
    <property type="entry name" value="4Fe4S_Fe_S_CS"/>
</dbReference>
<sequence>MKNVGELNLDYLCLGCGSCEVACPVAAVEIKLKNNVYLPEVDNIKCIECDKCLNVCPGTSISLEGYADTLFAADNSGNKDEVLGRYLSNYLAYAADQKLRYEAASGGLATSILIYLLEEGIIEGAVVTKMSEEDKRKSKTFIAQSAEEIKAAKNSKYCSTHPLSALKELRNFESDAKFAFVGLPCHIQGLRKLQQQEKWLRKKIIFSIGLLCTHSVDYSGTEVILDKLASGSKNIKKLEYRGSGWPGKASIEYEDHSSSIPLYDYWSPYFASYFFTPYRCLSCSDLVGELADISLGDAWLKEIEAEDDLGTSIIISRTKFAEKIIREMKVNGIIAAEKISKDKIKESQKKIIMRKKHTIAYRLSLFKIFSKEVPDYGKAYDLSDQSIFQKFKGYLGAFLLWFNSYLSKKEIGIKIIKFIPRSILKKYSSLVNKAAGRKYE</sequence>
<dbReference type="InterPro" id="IPR007525">
    <property type="entry name" value="FrhB_FdhB_C"/>
</dbReference>
<dbReference type="GO" id="GO:0046872">
    <property type="term" value="F:metal ion binding"/>
    <property type="evidence" value="ECO:0007669"/>
    <property type="project" value="UniProtKB-KW"/>
</dbReference>
<dbReference type="PANTHER" id="PTHR31332">
    <property type="entry name" value="7-HYDROXYMETHYL CHLOROPHYLL A REDUCTASE, CHLOROPLASTIC"/>
    <property type="match status" value="1"/>
</dbReference>
<evidence type="ECO:0000313" key="5">
    <source>
        <dbReference type="EMBL" id="SIQ34411.1"/>
    </source>
</evidence>
<accession>A0A1N6S038</accession>
<organism evidence="5 6">
    <name type="scientific">Halanaerobium kushneri</name>
    <dbReference type="NCBI Taxonomy" id="56779"/>
    <lineage>
        <taxon>Bacteria</taxon>
        <taxon>Bacillati</taxon>
        <taxon>Bacillota</taxon>
        <taxon>Clostridia</taxon>
        <taxon>Halanaerobiales</taxon>
        <taxon>Halanaerobiaceae</taxon>
        <taxon>Halanaerobium</taxon>
    </lineage>
</organism>
<dbReference type="PANTHER" id="PTHR31332:SF0">
    <property type="entry name" value="7-HYDROXYMETHYL CHLOROPHYLL A REDUCTASE, CHLOROPLASTIC"/>
    <property type="match status" value="1"/>
</dbReference>
<dbReference type="AlphaFoldDB" id="A0A1N6S038"/>
<evidence type="ECO:0000256" key="1">
    <source>
        <dbReference type="ARBA" id="ARBA00022723"/>
    </source>
</evidence>
<feature type="domain" description="4Fe-4S ferredoxin-type" evidence="4">
    <location>
        <begin position="3"/>
        <end position="33"/>
    </location>
</feature>
<dbReference type="GO" id="GO:0052592">
    <property type="term" value="F:oxidoreductase activity, acting on CH or CH2 groups, with an iron-sulfur protein as acceptor"/>
    <property type="evidence" value="ECO:0007669"/>
    <property type="project" value="TreeGrafter"/>
</dbReference>
<dbReference type="GO" id="GO:0051536">
    <property type="term" value="F:iron-sulfur cluster binding"/>
    <property type="evidence" value="ECO:0007669"/>
    <property type="project" value="UniProtKB-KW"/>
</dbReference>
<dbReference type="Proteomes" id="UP000185669">
    <property type="component" value="Unassembled WGS sequence"/>
</dbReference>
<dbReference type="PROSITE" id="PS51379">
    <property type="entry name" value="4FE4S_FER_2"/>
    <property type="match status" value="2"/>
</dbReference>
<dbReference type="Pfam" id="PF04432">
    <property type="entry name" value="FrhB_FdhB_C"/>
    <property type="match status" value="1"/>
</dbReference>
<gene>
    <name evidence="5" type="ORF">SAMN05421834_103145</name>
</gene>
<keyword evidence="6" id="KW-1185">Reference proteome</keyword>
<keyword evidence="1" id="KW-0479">Metal-binding</keyword>
<evidence type="ECO:0000313" key="6">
    <source>
        <dbReference type="Proteomes" id="UP000185669"/>
    </source>
</evidence>
<proteinExistence type="predicted"/>
<dbReference type="InterPro" id="IPR007516">
    <property type="entry name" value="Co_F420_Hydgase/DH_bsu_N"/>
</dbReference>
<evidence type="ECO:0000256" key="3">
    <source>
        <dbReference type="ARBA" id="ARBA00023014"/>
    </source>
</evidence>
<dbReference type="InterPro" id="IPR045220">
    <property type="entry name" value="FRHB/FDHB/HCAR-like"/>
</dbReference>